<dbReference type="GO" id="GO:0005829">
    <property type="term" value="C:cytosol"/>
    <property type="evidence" value="ECO:0007669"/>
    <property type="project" value="TreeGrafter"/>
</dbReference>
<name>A0A1H9QI42_9ACTN</name>
<feature type="DNA-binding region" description="OmpR/PhoB-type" evidence="6">
    <location>
        <begin position="1"/>
        <end position="91"/>
    </location>
</feature>
<dbReference type="STRING" id="64702.SAMN05443377_103110"/>
<dbReference type="InterPro" id="IPR001867">
    <property type="entry name" value="OmpR/PhoB-type_DNA-bd"/>
</dbReference>
<dbReference type="PROSITE" id="PS51755">
    <property type="entry name" value="OMPR_PHOB"/>
    <property type="match status" value="1"/>
</dbReference>
<dbReference type="GO" id="GO:0006355">
    <property type="term" value="P:regulation of DNA-templated transcription"/>
    <property type="evidence" value="ECO:0007669"/>
    <property type="project" value="InterPro"/>
</dbReference>
<organism evidence="8 9">
    <name type="scientific">Propionibacterium cyclohexanicum</name>
    <dbReference type="NCBI Taxonomy" id="64702"/>
    <lineage>
        <taxon>Bacteria</taxon>
        <taxon>Bacillati</taxon>
        <taxon>Actinomycetota</taxon>
        <taxon>Actinomycetes</taxon>
        <taxon>Propionibacteriales</taxon>
        <taxon>Propionibacteriaceae</taxon>
        <taxon>Propionibacterium</taxon>
    </lineage>
</organism>
<accession>A0A1H9QI42</accession>
<dbReference type="InterPro" id="IPR036388">
    <property type="entry name" value="WH-like_DNA-bd_sf"/>
</dbReference>
<dbReference type="InterPro" id="IPR016032">
    <property type="entry name" value="Sig_transdc_resp-reg_C-effctor"/>
</dbReference>
<keyword evidence="2" id="KW-0902">Two-component regulatory system</keyword>
<evidence type="ECO:0000256" key="6">
    <source>
        <dbReference type="PROSITE-ProRule" id="PRU01091"/>
    </source>
</evidence>
<feature type="domain" description="OmpR/PhoB-type" evidence="7">
    <location>
        <begin position="1"/>
        <end position="91"/>
    </location>
</feature>
<protein>
    <submittedName>
        <fullName evidence="8">Transcriptional regulatory protein, C terminal</fullName>
    </submittedName>
</protein>
<evidence type="ECO:0000256" key="5">
    <source>
        <dbReference type="ARBA" id="ARBA00023163"/>
    </source>
</evidence>
<keyword evidence="3" id="KW-0805">Transcription regulation</keyword>
<dbReference type="InterPro" id="IPR039420">
    <property type="entry name" value="WalR-like"/>
</dbReference>
<keyword evidence="1" id="KW-0597">Phosphoprotein</keyword>
<dbReference type="PANTHER" id="PTHR48111:SF1">
    <property type="entry name" value="TWO-COMPONENT RESPONSE REGULATOR ORR33"/>
    <property type="match status" value="1"/>
</dbReference>
<sequence length="100" mass="11495">MVVDLGRHQVSIGARPINLTNKEFRLLTHLIENEGETVPRAELLDTLWAGEPEPRPNPRTIDVHIRRLRVKLGEFEDIVHTVRGIGYRFDRHADVQVRAA</sequence>
<dbReference type="GO" id="GO:0032993">
    <property type="term" value="C:protein-DNA complex"/>
    <property type="evidence" value="ECO:0007669"/>
    <property type="project" value="TreeGrafter"/>
</dbReference>
<evidence type="ECO:0000256" key="3">
    <source>
        <dbReference type="ARBA" id="ARBA00023015"/>
    </source>
</evidence>
<dbReference type="GO" id="GO:0000976">
    <property type="term" value="F:transcription cis-regulatory region binding"/>
    <property type="evidence" value="ECO:0007669"/>
    <property type="project" value="TreeGrafter"/>
</dbReference>
<dbReference type="Pfam" id="PF00486">
    <property type="entry name" value="Trans_reg_C"/>
    <property type="match status" value="1"/>
</dbReference>
<dbReference type="AlphaFoldDB" id="A0A1H9QI42"/>
<dbReference type="Gene3D" id="1.10.10.10">
    <property type="entry name" value="Winged helix-like DNA-binding domain superfamily/Winged helix DNA-binding domain"/>
    <property type="match status" value="1"/>
</dbReference>
<keyword evidence="5" id="KW-0804">Transcription</keyword>
<evidence type="ECO:0000313" key="8">
    <source>
        <dbReference type="EMBL" id="SER59855.1"/>
    </source>
</evidence>
<keyword evidence="9" id="KW-1185">Reference proteome</keyword>
<dbReference type="Proteomes" id="UP000198815">
    <property type="component" value="Unassembled WGS sequence"/>
</dbReference>
<evidence type="ECO:0000313" key="9">
    <source>
        <dbReference type="Proteomes" id="UP000198815"/>
    </source>
</evidence>
<evidence type="ECO:0000256" key="4">
    <source>
        <dbReference type="ARBA" id="ARBA00023125"/>
    </source>
</evidence>
<dbReference type="GO" id="GO:0000156">
    <property type="term" value="F:phosphorelay response regulator activity"/>
    <property type="evidence" value="ECO:0007669"/>
    <property type="project" value="TreeGrafter"/>
</dbReference>
<dbReference type="EMBL" id="FOGZ01000003">
    <property type="protein sequence ID" value="SER59855.1"/>
    <property type="molecule type" value="Genomic_DNA"/>
</dbReference>
<dbReference type="PANTHER" id="PTHR48111">
    <property type="entry name" value="REGULATOR OF RPOS"/>
    <property type="match status" value="1"/>
</dbReference>
<proteinExistence type="predicted"/>
<dbReference type="CDD" id="cd00383">
    <property type="entry name" value="trans_reg_C"/>
    <property type="match status" value="1"/>
</dbReference>
<dbReference type="SUPFAM" id="SSF46894">
    <property type="entry name" value="C-terminal effector domain of the bipartite response regulators"/>
    <property type="match status" value="1"/>
</dbReference>
<reference evidence="8 9" key="1">
    <citation type="submission" date="2016-10" db="EMBL/GenBank/DDBJ databases">
        <authorList>
            <person name="de Groot N.N."/>
        </authorList>
    </citation>
    <scope>NUCLEOTIDE SEQUENCE [LARGE SCALE GENOMIC DNA]</scope>
    <source>
        <strain evidence="8 9">DSM 16859</strain>
    </source>
</reference>
<evidence type="ECO:0000259" key="7">
    <source>
        <dbReference type="PROSITE" id="PS51755"/>
    </source>
</evidence>
<keyword evidence="4 6" id="KW-0238">DNA-binding</keyword>
<dbReference type="SMART" id="SM00862">
    <property type="entry name" value="Trans_reg_C"/>
    <property type="match status" value="1"/>
</dbReference>
<evidence type="ECO:0000256" key="1">
    <source>
        <dbReference type="ARBA" id="ARBA00022553"/>
    </source>
</evidence>
<gene>
    <name evidence="8" type="ORF">SAMN05443377_103110</name>
</gene>
<evidence type="ECO:0000256" key="2">
    <source>
        <dbReference type="ARBA" id="ARBA00023012"/>
    </source>
</evidence>